<evidence type="ECO:0000256" key="2">
    <source>
        <dbReference type="ARBA" id="ARBA00023315"/>
    </source>
</evidence>
<proteinExistence type="predicted"/>
<dbReference type="RefSeq" id="WP_218128291.1">
    <property type="nucleotide sequence ID" value="NZ_FNAP01000002.1"/>
</dbReference>
<keyword evidence="2" id="KW-0012">Acyltransferase</keyword>
<gene>
    <name evidence="4" type="ORF">SAMN05421720_102311</name>
</gene>
<name>A0A1G6ZAB8_9PROT</name>
<dbReference type="GO" id="GO:0005840">
    <property type="term" value="C:ribosome"/>
    <property type="evidence" value="ECO:0007669"/>
    <property type="project" value="UniProtKB-KW"/>
</dbReference>
<keyword evidence="4" id="KW-0687">Ribonucleoprotein</keyword>
<dbReference type="STRING" id="69960.SAMN05421720_102311"/>
<keyword evidence="4" id="KW-0689">Ribosomal protein</keyword>
<protein>
    <submittedName>
        <fullName evidence="4">Ribosomal protein S18 acetylase RimI</fullName>
    </submittedName>
</protein>
<evidence type="ECO:0000256" key="1">
    <source>
        <dbReference type="ARBA" id="ARBA00022679"/>
    </source>
</evidence>
<dbReference type="InterPro" id="IPR050832">
    <property type="entry name" value="Bact_Acetyltransf"/>
</dbReference>
<dbReference type="SUPFAM" id="SSF55729">
    <property type="entry name" value="Acyl-CoA N-acyltransferases (Nat)"/>
    <property type="match status" value="2"/>
</dbReference>
<dbReference type="CDD" id="cd04301">
    <property type="entry name" value="NAT_SF"/>
    <property type="match status" value="2"/>
</dbReference>
<dbReference type="InterPro" id="IPR000182">
    <property type="entry name" value="GNAT_dom"/>
</dbReference>
<accession>A0A1G6ZAB8</accession>
<dbReference type="PANTHER" id="PTHR43877">
    <property type="entry name" value="AMINOALKYLPHOSPHONATE N-ACETYLTRANSFERASE-RELATED-RELATED"/>
    <property type="match status" value="1"/>
</dbReference>
<dbReference type="Proteomes" id="UP000199412">
    <property type="component" value="Unassembled WGS sequence"/>
</dbReference>
<dbReference type="Gene3D" id="3.40.630.30">
    <property type="match status" value="2"/>
</dbReference>
<evidence type="ECO:0000313" key="5">
    <source>
        <dbReference type="Proteomes" id="UP000199412"/>
    </source>
</evidence>
<reference evidence="4 5" key="1">
    <citation type="submission" date="2016-10" db="EMBL/GenBank/DDBJ databases">
        <authorList>
            <person name="de Groot N.N."/>
        </authorList>
    </citation>
    <scope>NUCLEOTIDE SEQUENCE [LARGE SCALE GENOMIC DNA]</scope>
    <source>
        <strain evidence="4 5">ATCC 700224</strain>
    </source>
</reference>
<dbReference type="AlphaFoldDB" id="A0A1G6ZAB8"/>
<dbReference type="PROSITE" id="PS51186">
    <property type="entry name" value="GNAT"/>
    <property type="match status" value="2"/>
</dbReference>
<evidence type="ECO:0000313" key="4">
    <source>
        <dbReference type="EMBL" id="SDD99578.1"/>
    </source>
</evidence>
<keyword evidence="1" id="KW-0808">Transferase</keyword>
<feature type="domain" description="N-acetyltransferase" evidence="3">
    <location>
        <begin position="166"/>
        <end position="309"/>
    </location>
</feature>
<organism evidence="4 5">
    <name type="scientific">Rhodospira trueperi</name>
    <dbReference type="NCBI Taxonomy" id="69960"/>
    <lineage>
        <taxon>Bacteria</taxon>
        <taxon>Pseudomonadati</taxon>
        <taxon>Pseudomonadota</taxon>
        <taxon>Alphaproteobacteria</taxon>
        <taxon>Rhodospirillales</taxon>
        <taxon>Rhodospirillaceae</taxon>
        <taxon>Rhodospira</taxon>
    </lineage>
</organism>
<dbReference type="Pfam" id="PF00583">
    <property type="entry name" value="Acetyltransf_1"/>
    <property type="match status" value="2"/>
</dbReference>
<keyword evidence="5" id="KW-1185">Reference proteome</keyword>
<feature type="domain" description="N-acetyltransferase" evidence="3">
    <location>
        <begin position="6"/>
        <end position="158"/>
    </location>
</feature>
<dbReference type="GO" id="GO:0016747">
    <property type="term" value="F:acyltransferase activity, transferring groups other than amino-acyl groups"/>
    <property type="evidence" value="ECO:0007669"/>
    <property type="project" value="InterPro"/>
</dbReference>
<evidence type="ECO:0000259" key="3">
    <source>
        <dbReference type="PROSITE" id="PS51186"/>
    </source>
</evidence>
<dbReference type="EMBL" id="FNAP01000002">
    <property type="protein sequence ID" value="SDD99578.1"/>
    <property type="molecule type" value="Genomic_DNA"/>
</dbReference>
<dbReference type="InterPro" id="IPR016181">
    <property type="entry name" value="Acyl_CoA_acyltransferase"/>
</dbReference>
<sequence length="309" mass="33833">MTAADTRCSPLTAAHLDAVIALDQRLTNQTRKGFFTRRMADTQADDGATLALVALSGETPVGYLMARILDGEFGDVHAAAVIDAIGIDPAYRSQGLARTLMTELETRARALGVTEIRSEADWSEMDLIRFFAAQGFDLAPHQVVERDVDALVPGPEETDPPATESVTVRSMVEADLPLIVSTDQRITGRDRTAYYRRKLAEMMGGSGVRLSLVAEIDGDFAGFVMARVDYGDFGRLETTAVIDTIGVTPLFAWRGIGRALLGQLMRNLSSLRVDRAGTRLDWNEIALRAFLIHLGFTPRPRLSFTRQMG</sequence>